<keyword evidence="11" id="KW-0812">Transmembrane</keyword>
<dbReference type="Gene3D" id="3.40.710.10">
    <property type="entry name" value="DD-peptidase/beta-lactamase superfamily"/>
    <property type="match status" value="1"/>
</dbReference>
<keyword evidence="14" id="KW-1185">Reference proteome</keyword>
<keyword evidence="13" id="KW-0121">Carboxypeptidase</keyword>
<feature type="compositionally biased region" description="Polar residues" evidence="10">
    <location>
        <begin position="1"/>
        <end position="11"/>
    </location>
</feature>
<dbReference type="InterPro" id="IPR012338">
    <property type="entry name" value="Beta-lactam/transpept-like"/>
</dbReference>
<dbReference type="PANTHER" id="PTHR21581:SF33">
    <property type="entry name" value="D-ALANYL-D-ALANINE CARBOXYPEPTIDASE DACB"/>
    <property type="match status" value="1"/>
</dbReference>
<evidence type="ECO:0000256" key="5">
    <source>
        <dbReference type="ARBA" id="ARBA00022984"/>
    </source>
</evidence>
<feature type="active site" description="Acyl-ester intermediate" evidence="7">
    <location>
        <position position="114"/>
    </location>
</feature>
<keyword evidence="4" id="KW-0133">Cell shape</keyword>
<dbReference type="OrthoDB" id="3530815at2"/>
<evidence type="ECO:0000256" key="11">
    <source>
        <dbReference type="SAM" id="Phobius"/>
    </source>
</evidence>
<feature type="compositionally biased region" description="Pro residues" evidence="10">
    <location>
        <begin position="16"/>
        <end position="26"/>
    </location>
</feature>
<dbReference type="PRINTS" id="PR00725">
    <property type="entry name" value="DADACBPTASE1"/>
</dbReference>
<evidence type="ECO:0000256" key="10">
    <source>
        <dbReference type="SAM" id="MobiDB-lite"/>
    </source>
</evidence>
<evidence type="ECO:0000259" key="12">
    <source>
        <dbReference type="Pfam" id="PF00768"/>
    </source>
</evidence>
<proteinExistence type="inferred from homology"/>
<keyword evidence="2" id="KW-0732">Signal</keyword>
<accession>A0A239PBU7</accession>
<organism evidence="13 14">
    <name type="scientific">Asanoa hainanensis</name>
    <dbReference type="NCBI Taxonomy" id="560556"/>
    <lineage>
        <taxon>Bacteria</taxon>
        <taxon>Bacillati</taxon>
        <taxon>Actinomycetota</taxon>
        <taxon>Actinomycetes</taxon>
        <taxon>Micromonosporales</taxon>
        <taxon>Micromonosporaceae</taxon>
        <taxon>Asanoa</taxon>
    </lineage>
</organism>
<dbReference type="InterPro" id="IPR018044">
    <property type="entry name" value="Peptidase_S11"/>
</dbReference>
<keyword evidence="6" id="KW-0961">Cell wall biogenesis/degradation</keyword>
<dbReference type="GO" id="GO:0008360">
    <property type="term" value="P:regulation of cell shape"/>
    <property type="evidence" value="ECO:0007669"/>
    <property type="project" value="UniProtKB-KW"/>
</dbReference>
<evidence type="ECO:0000256" key="6">
    <source>
        <dbReference type="ARBA" id="ARBA00023316"/>
    </source>
</evidence>
<feature type="transmembrane region" description="Helical" evidence="11">
    <location>
        <begin position="35"/>
        <end position="55"/>
    </location>
</feature>
<dbReference type="GO" id="GO:0071555">
    <property type="term" value="P:cell wall organization"/>
    <property type="evidence" value="ECO:0007669"/>
    <property type="project" value="UniProtKB-KW"/>
</dbReference>
<dbReference type="SUPFAM" id="SSF56601">
    <property type="entry name" value="beta-lactamase/transpeptidase-like"/>
    <property type="match status" value="1"/>
</dbReference>
<dbReference type="InterPro" id="IPR001967">
    <property type="entry name" value="Peptidase_S11_N"/>
</dbReference>
<sequence>MDRSTEAQTVVFSRIPPTPPATPSPPVKRRRRTGLLVSLIVTLALVLAAGLYAVAPLRHPLPGPTIELALPATLTIPGKTPKLPWPKSGQGVIAVSGLGTLGAFGGEKPVPIASVTKVMTAYVILAEHPIGAGEQGETLTVSAEQAARYPAERARGESLVEVEAGEEITVRQALQAVLLPSANNMARILAAWDAGSVDAFVDKMNATAEELGMADTHYTDPSGLDPDTVSTAKDQVILATKAMALPAFAEIVKQKTATIPVAGEVKNYNELVGHNGVVGIKTGSTDEALGCLVFAAVVTVAGRKLTVVGAVLGQPGAQTPEQLDRVFSVTRTVLKSTTKTLAPHTLVEAGRDVATVHGPLGTGTTLRTAEKLEVIGWPGLKVKVEAQLPVVPSQIAAGTEHGQLSIQAGTGKATKTALRTSTDLVPPSIWQRIRHHQ</sequence>
<evidence type="ECO:0000256" key="9">
    <source>
        <dbReference type="RuleBase" id="RU004016"/>
    </source>
</evidence>
<keyword evidence="5" id="KW-0573">Peptidoglycan synthesis</keyword>
<dbReference type="GO" id="GO:0006508">
    <property type="term" value="P:proteolysis"/>
    <property type="evidence" value="ECO:0007669"/>
    <property type="project" value="InterPro"/>
</dbReference>
<evidence type="ECO:0000256" key="1">
    <source>
        <dbReference type="ARBA" id="ARBA00007164"/>
    </source>
</evidence>
<dbReference type="Proteomes" id="UP000198362">
    <property type="component" value="Unassembled WGS sequence"/>
</dbReference>
<feature type="active site" evidence="7">
    <location>
        <position position="181"/>
    </location>
</feature>
<dbReference type="GO" id="GO:0009252">
    <property type="term" value="P:peptidoglycan biosynthetic process"/>
    <property type="evidence" value="ECO:0007669"/>
    <property type="project" value="UniProtKB-KW"/>
</dbReference>
<dbReference type="RefSeq" id="WP_089254476.1">
    <property type="nucleotide sequence ID" value="NZ_FZPH01000017.1"/>
</dbReference>
<feature type="domain" description="Peptidase S11 D-alanyl-D-alanine carboxypeptidase A N-terminal" evidence="12">
    <location>
        <begin position="108"/>
        <end position="299"/>
    </location>
</feature>
<keyword evidence="13" id="KW-0645">Protease</keyword>
<keyword evidence="11" id="KW-0472">Membrane</keyword>
<dbReference type="PANTHER" id="PTHR21581">
    <property type="entry name" value="D-ALANYL-D-ALANINE CARBOXYPEPTIDASE"/>
    <property type="match status" value="1"/>
</dbReference>
<name>A0A239PBU7_9ACTN</name>
<keyword evidence="11" id="KW-1133">Transmembrane helix</keyword>
<protein>
    <submittedName>
        <fullName evidence="13">D-alanyl-D-alanine carboxypeptidase (Penicillin-binding protein 5/6)</fullName>
    </submittedName>
</protein>
<dbReference type="EMBL" id="FZPH01000017">
    <property type="protein sequence ID" value="SNT64587.1"/>
    <property type="molecule type" value="Genomic_DNA"/>
</dbReference>
<evidence type="ECO:0000256" key="4">
    <source>
        <dbReference type="ARBA" id="ARBA00022960"/>
    </source>
</evidence>
<gene>
    <name evidence="13" type="ORF">SAMN05421812_117116</name>
</gene>
<comment type="similarity">
    <text evidence="1 9">Belongs to the peptidase S11 family.</text>
</comment>
<dbReference type="AlphaFoldDB" id="A0A239PBU7"/>
<evidence type="ECO:0000313" key="14">
    <source>
        <dbReference type="Proteomes" id="UP000198362"/>
    </source>
</evidence>
<feature type="region of interest" description="Disordered" evidence="10">
    <location>
        <begin position="1"/>
        <end position="28"/>
    </location>
</feature>
<feature type="active site" description="Proton acceptor" evidence="7">
    <location>
        <position position="117"/>
    </location>
</feature>
<evidence type="ECO:0000256" key="7">
    <source>
        <dbReference type="PIRSR" id="PIRSR618044-1"/>
    </source>
</evidence>
<keyword evidence="3" id="KW-0378">Hydrolase</keyword>
<evidence type="ECO:0000256" key="2">
    <source>
        <dbReference type="ARBA" id="ARBA00022729"/>
    </source>
</evidence>
<dbReference type="Pfam" id="PF00768">
    <property type="entry name" value="Peptidase_S11"/>
    <property type="match status" value="1"/>
</dbReference>
<evidence type="ECO:0000313" key="13">
    <source>
        <dbReference type="EMBL" id="SNT64587.1"/>
    </source>
</evidence>
<feature type="binding site" evidence="8">
    <location>
        <position position="281"/>
    </location>
    <ligand>
        <name>substrate</name>
    </ligand>
</feature>
<evidence type="ECO:0000256" key="3">
    <source>
        <dbReference type="ARBA" id="ARBA00022801"/>
    </source>
</evidence>
<reference evidence="13 14" key="1">
    <citation type="submission" date="2017-06" db="EMBL/GenBank/DDBJ databases">
        <authorList>
            <person name="Kim H.J."/>
            <person name="Triplett B.A."/>
        </authorList>
    </citation>
    <scope>NUCLEOTIDE SEQUENCE [LARGE SCALE GENOMIC DNA]</scope>
    <source>
        <strain evidence="13 14">CGMCC 4.5593</strain>
    </source>
</reference>
<dbReference type="GO" id="GO:0009002">
    <property type="term" value="F:serine-type D-Ala-D-Ala carboxypeptidase activity"/>
    <property type="evidence" value="ECO:0007669"/>
    <property type="project" value="InterPro"/>
</dbReference>
<evidence type="ECO:0000256" key="8">
    <source>
        <dbReference type="PIRSR" id="PIRSR618044-2"/>
    </source>
</evidence>